<name>A0ABW7G3S0_9BURK</name>
<protein>
    <recommendedName>
        <fullName evidence="3">ABC transporter Uup C-terminal domain-containing protein</fullName>
    </recommendedName>
</protein>
<dbReference type="RefSeq" id="WP_394487370.1">
    <property type="nucleotide sequence ID" value="NZ_JBIGIA010000004.1"/>
</dbReference>
<evidence type="ECO:0000313" key="1">
    <source>
        <dbReference type="EMBL" id="MFG6456604.1"/>
    </source>
</evidence>
<evidence type="ECO:0008006" key="3">
    <source>
        <dbReference type="Google" id="ProtNLM"/>
    </source>
</evidence>
<dbReference type="Proteomes" id="UP001606305">
    <property type="component" value="Unassembled WGS sequence"/>
</dbReference>
<keyword evidence="2" id="KW-1185">Reference proteome</keyword>
<gene>
    <name evidence="1" type="ORF">ACG00X_07145</name>
</gene>
<organism evidence="1 2">
    <name type="scientific">Pelomonas nitida</name>
    <dbReference type="NCBI Taxonomy" id="3299027"/>
    <lineage>
        <taxon>Bacteria</taxon>
        <taxon>Pseudomonadati</taxon>
        <taxon>Pseudomonadota</taxon>
        <taxon>Betaproteobacteria</taxon>
        <taxon>Burkholderiales</taxon>
        <taxon>Sphaerotilaceae</taxon>
        <taxon>Roseateles</taxon>
    </lineage>
</organism>
<accession>A0ABW7G3S0</accession>
<sequence>MYEQRIEEKRHELEDAHVAQRTARKALRDAESGIDVPETALPQLRAELARAEENVFWVNAELDALNELQVEHLATLRVM</sequence>
<dbReference type="EMBL" id="JBIGIA010000004">
    <property type="protein sequence ID" value="MFG6456604.1"/>
    <property type="molecule type" value="Genomic_DNA"/>
</dbReference>
<comment type="caution">
    <text evidence="1">The sequence shown here is derived from an EMBL/GenBank/DDBJ whole genome shotgun (WGS) entry which is preliminary data.</text>
</comment>
<proteinExistence type="predicted"/>
<evidence type="ECO:0000313" key="2">
    <source>
        <dbReference type="Proteomes" id="UP001606305"/>
    </source>
</evidence>
<reference evidence="1 2" key="1">
    <citation type="submission" date="2024-09" db="EMBL/GenBank/DDBJ databases">
        <title>Novel species of the genus Pelomonas and Roseateles isolated from streams.</title>
        <authorList>
            <person name="Lu H."/>
        </authorList>
    </citation>
    <scope>NUCLEOTIDE SEQUENCE [LARGE SCALE GENOMIC DNA]</scope>
    <source>
        <strain evidence="1 2">BYS96W</strain>
    </source>
</reference>